<evidence type="ECO:0000256" key="2">
    <source>
        <dbReference type="SAM" id="SignalP"/>
    </source>
</evidence>
<organism evidence="3 4">
    <name type="scientific">Ridgeia piscesae</name>
    <name type="common">Tubeworm</name>
    <dbReference type="NCBI Taxonomy" id="27915"/>
    <lineage>
        <taxon>Eukaryota</taxon>
        <taxon>Metazoa</taxon>
        <taxon>Spiralia</taxon>
        <taxon>Lophotrochozoa</taxon>
        <taxon>Annelida</taxon>
        <taxon>Polychaeta</taxon>
        <taxon>Sedentaria</taxon>
        <taxon>Canalipalpata</taxon>
        <taxon>Sabellida</taxon>
        <taxon>Siboglinidae</taxon>
        <taxon>Ridgeia</taxon>
    </lineage>
</organism>
<dbReference type="Gene3D" id="3.50.30.30">
    <property type="match status" value="1"/>
</dbReference>
<evidence type="ECO:0000313" key="3">
    <source>
        <dbReference type="EMBL" id="KAK2191711.1"/>
    </source>
</evidence>
<dbReference type="Proteomes" id="UP001209878">
    <property type="component" value="Unassembled WGS sequence"/>
</dbReference>
<protein>
    <submittedName>
        <fullName evidence="3">Uncharacterized protein</fullName>
    </submittedName>
</protein>
<sequence>MLLGAVLLLPLLPLIMVASAANRERAILEIVLYERNAHGEYETKVQYELRGLFSPAGAKTSAEGQILQVGATESRGRETARLASNGGRRPVPLSWPSTAETRPVAITPCSGHATASYTT</sequence>
<dbReference type="EMBL" id="JAODUO010000047">
    <property type="protein sequence ID" value="KAK2191711.1"/>
    <property type="molecule type" value="Genomic_DNA"/>
</dbReference>
<comment type="caution">
    <text evidence="3">The sequence shown here is derived from an EMBL/GenBank/DDBJ whole genome shotgun (WGS) entry which is preliminary data.</text>
</comment>
<feature type="chain" id="PRO_5042095918" evidence="2">
    <location>
        <begin position="21"/>
        <end position="119"/>
    </location>
</feature>
<dbReference type="AlphaFoldDB" id="A0AAD9UJK1"/>
<feature type="signal peptide" evidence="2">
    <location>
        <begin position="1"/>
        <end position="20"/>
    </location>
</feature>
<accession>A0AAD9UJK1</accession>
<proteinExistence type="predicted"/>
<keyword evidence="2" id="KW-0732">Signal</keyword>
<gene>
    <name evidence="3" type="ORF">NP493_47g03020</name>
</gene>
<feature type="region of interest" description="Disordered" evidence="1">
    <location>
        <begin position="69"/>
        <end position="99"/>
    </location>
</feature>
<name>A0AAD9UJK1_RIDPI</name>
<reference evidence="3" key="1">
    <citation type="journal article" date="2023" name="Mol. Biol. Evol.">
        <title>Third-Generation Sequencing Reveals the Adaptive Role of the Epigenome in Three Deep-Sea Polychaetes.</title>
        <authorList>
            <person name="Perez M."/>
            <person name="Aroh O."/>
            <person name="Sun Y."/>
            <person name="Lan Y."/>
            <person name="Juniper S.K."/>
            <person name="Young C.R."/>
            <person name="Angers B."/>
            <person name="Qian P.Y."/>
        </authorList>
    </citation>
    <scope>NUCLEOTIDE SEQUENCE</scope>
    <source>
        <strain evidence="3">R07B-5</strain>
    </source>
</reference>
<evidence type="ECO:0000313" key="4">
    <source>
        <dbReference type="Proteomes" id="UP001209878"/>
    </source>
</evidence>
<evidence type="ECO:0000256" key="1">
    <source>
        <dbReference type="SAM" id="MobiDB-lite"/>
    </source>
</evidence>
<keyword evidence="4" id="KW-1185">Reference proteome</keyword>